<dbReference type="RefSeq" id="WP_133363066.1">
    <property type="nucleotide sequence ID" value="NZ_CP037940.1"/>
</dbReference>
<gene>
    <name evidence="2" type="ORF">EQG49_05690</name>
</gene>
<name>A0A4P6YTK5_9LACO</name>
<evidence type="ECO:0000256" key="1">
    <source>
        <dbReference type="SAM" id="SignalP"/>
    </source>
</evidence>
<dbReference type="OrthoDB" id="2418342at2"/>
<keyword evidence="1" id="KW-0732">Signal</keyword>
<dbReference type="Proteomes" id="UP000292886">
    <property type="component" value="Chromosome"/>
</dbReference>
<dbReference type="PROSITE" id="PS51257">
    <property type="entry name" value="PROKAR_LIPOPROTEIN"/>
    <property type="match status" value="1"/>
</dbReference>
<dbReference type="EMBL" id="CP037940">
    <property type="protein sequence ID" value="QBO35987.1"/>
    <property type="molecule type" value="Genomic_DNA"/>
</dbReference>
<accession>A0A4P6YTK5</accession>
<evidence type="ECO:0000313" key="2">
    <source>
        <dbReference type="EMBL" id="QBO35987.1"/>
    </source>
</evidence>
<proteinExistence type="predicted"/>
<keyword evidence="3" id="KW-1185">Reference proteome</keyword>
<feature type="chain" id="PRO_5039349167" description="Lipoprotein" evidence="1">
    <location>
        <begin position="26"/>
        <end position="313"/>
    </location>
</feature>
<reference evidence="3" key="1">
    <citation type="submission" date="2019-03" db="EMBL/GenBank/DDBJ databases">
        <title>Weissella sp. 26KH-42 Genome sequencing.</title>
        <authorList>
            <person name="Heo J."/>
            <person name="Kim S.-J."/>
            <person name="Kim J.-S."/>
            <person name="Hong S.-B."/>
            <person name="Kwon S.-W."/>
        </authorList>
    </citation>
    <scope>NUCLEOTIDE SEQUENCE [LARGE SCALE GENOMIC DNA]</scope>
    <source>
        <strain evidence="3">26KH-42</strain>
    </source>
</reference>
<feature type="signal peptide" evidence="1">
    <location>
        <begin position="1"/>
        <end position="25"/>
    </location>
</feature>
<sequence>MKKINKLVAMSLVVISVGATTGCSAQLASDNHNNSSTKQVKSSSVKAETATKIANAEKTLQDARNLTDKNKFTESNEKLNTLSVTELAQDEFKAIKTAVDELRTQNDAGIKAAVKAKAKAKKKAAKAKVSKQATAKQAVATQATKITRLTDSQKAMFTDWAATQAAKGGMALSELYFNHGAAGQGDWYADTVNGRMQEQDLGNPGYGGFDLHALHGVVFFYANDGTTGYDYPMDEYTTVDGYMDVDQDRPVHKYVLADDGKVYEWISQAGAFASDGFGEMENNGQVGEYSPDGTFIVSGDDAAQQEYQAILGN</sequence>
<dbReference type="KEGG" id="wei:EQG49_05690"/>
<evidence type="ECO:0000313" key="3">
    <source>
        <dbReference type="Proteomes" id="UP000292886"/>
    </source>
</evidence>
<protein>
    <recommendedName>
        <fullName evidence="4">Lipoprotein</fullName>
    </recommendedName>
</protein>
<dbReference type="AlphaFoldDB" id="A0A4P6YTK5"/>
<evidence type="ECO:0008006" key="4">
    <source>
        <dbReference type="Google" id="ProtNLM"/>
    </source>
</evidence>
<organism evidence="2 3">
    <name type="scientific">Periweissella cryptocerci</name>
    <dbReference type="NCBI Taxonomy" id="2506420"/>
    <lineage>
        <taxon>Bacteria</taxon>
        <taxon>Bacillati</taxon>
        <taxon>Bacillota</taxon>
        <taxon>Bacilli</taxon>
        <taxon>Lactobacillales</taxon>
        <taxon>Lactobacillaceae</taxon>
        <taxon>Periweissella</taxon>
    </lineage>
</organism>